<dbReference type="OrthoDB" id="9794208at2"/>
<protein>
    <submittedName>
        <fullName evidence="3">SAM-dependent methyltransferase, MidA family</fullName>
    </submittedName>
</protein>
<dbReference type="PANTHER" id="PTHR12049:SF7">
    <property type="entry name" value="PROTEIN ARGININE METHYLTRANSFERASE NDUFAF7, MITOCHONDRIAL"/>
    <property type="match status" value="1"/>
</dbReference>
<evidence type="ECO:0000256" key="1">
    <source>
        <dbReference type="ARBA" id="ARBA00022603"/>
    </source>
</evidence>
<dbReference type="Pfam" id="PF02636">
    <property type="entry name" value="Methyltransf_28"/>
    <property type="match status" value="1"/>
</dbReference>
<dbReference type="STRING" id="1233.SAMN05216387_104197"/>
<keyword evidence="2 3" id="KW-0808">Transferase</keyword>
<organism evidence="3 4">
    <name type="scientific">Nitrosovibrio tenuis</name>
    <dbReference type="NCBI Taxonomy" id="1233"/>
    <lineage>
        <taxon>Bacteria</taxon>
        <taxon>Pseudomonadati</taxon>
        <taxon>Pseudomonadota</taxon>
        <taxon>Betaproteobacteria</taxon>
        <taxon>Nitrosomonadales</taxon>
        <taxon>Nitrosomonadaceae</taxon>
        <taxon>Nitrosovibrio</taxon>
    </lineage>
</organism>
<dbReference type="InterPro" id="IPR038375">
    <property type="entry name" value="NDUFAF7_sf"/>
</dbReference>
<dbReference type="Proteomes" id="UP000198620">
    <property type="component" value="Unassembled WGS sequence"/>
</dbReference>
<gene>
    <name evidence="3" type="ORF">SAMN05216387_104197</name>
</gene>
<dbReference type="SUPFAM" id="SSF53335">
    <property type="entry name" value="S-adenosyl-L-methionine-dependent methyltransferases"/>
    <property type="match status" value="1"/>
</dbReference>
<dbReference type="InterPro" id="IPR003788">
    <property type="entry name" value="NDUFAF7"/>
</dbReference>
<keyword evidence="4" id="KW-1185">Reference proteome</keyword>
<evidence type="ECO:0000313" key="3">
    <source>
        <dbReference type="EMBL" id="SEL03792.1"/>
    </source>
</evidence>
<dbReference type="Gene3D" id="3.40.50.12710">
    <property type="match status" value="1"/>
</dbReference>
<dbReference type="AlphaFoldDB" id="A0A1H7LY42"/>
<name>A0A1H7LY42_9PROT</name>
<dbReference type="GO" id="GO:0032259">
    <property type="term" value="P:methylation"/>
    <property type="evidence" value="ECO:0007669"/>
    <property type="project" value="UniProtKB-KW"/>
</dbReference>
<dbReference type="PANTHER" id="PTHR12049">
    <property type="entry name" value="PROTEIN ARGININE METHYLTRANSFERASE NDUFAF7, MITOCHONDRIAL"/>
    <property type="match status" value="1"/>
</dbReference>
<accession>A0A1H7LY42</accession>
<proteinExistence type="predicted"/>
<dbReference type="InterPro" id="IPR029063">
    <property type="entry name" value="SAM-dependent_MTases_sf"/>
</dbReference>
<keyword evidence="1 3" id="KW-0489">Methyltransferase</keyword>
<sequence length="413" mass="45434">MQPSPLSPPLPPPGEAALQQSRALTALIHREIAAAGGWISFEHYMRLALYAPGLGYYSGGAAKFGQEGDFVTAPEISPLFGRAVARQAAQVLEVVESGDILEFGAGTGKLAFDLLLELEKLGSLPKRYFILEVSAELQQRQRYLFERSTPHLLPRITWLENLPPKFNGLILANEVLDALPVHLVVWRGPDLFERGVASRNDEFVWSERPLTKGQGKGKGEGGLFEAAHELCPQINPGNGDGNHSGEYFGEYISEINLSARHLMHSLANMLENGLILLIDYGFGQSEYYHPQRKHGTLMCHYRQLVHDNPFYLPGLQDITTHVDFSAMARAAASAGTELMGYTTQAYFLINCGVTEILAQTPAENVRDYLPLANQLQKLVSPAEMGELFKAIAFGKNISEPLTGFADGDKSRLL</sequence>
<evidence type="ECO:0000256" key="2">
    <source>
        <dbReference type="ARBA" id="ARBA00022679"/>
    </source>
</evidence>
<reference evidence="3 4" key="1">
    <citation type="submission" date="2016-10" db="EMBL/GenBank/DDBJ databases">
        <authorList>
            <person name="de Groot N.N."/>
        </authorList>
    </citation>
    <scope>NUCLEOTIDE SEQUENCE [LARGE SCALE GENOMIC DNA]</scope>
    <source>
        <strain evidence="3 4">Nv1</strain>
    </source>
</reference>
<dbReference type="GO" id="GO:0035243">
    <property type="term" value="F:protein-arginine omega-N symmetric methyltransferase activity"/>
    <property type="evidence" value="ECO:0007669"/>
    <property type="project" value="TreeGrafter"/>
</dbReference>
<evidence type="ECO:0000313" key="4">
    <source>
        <dbReference type="Proteomes" id="UP000198620"/>
    </source>
</evidence>
<dbReference type="EMBL" id="FOBH01000004">
    <property type="protein sequence ID" value="SEL03792.1"/>
    <property type="molecule type" value="Genomic_DNA"/>
</dbReference>